<proteinExistence type="predicted"/>
<sequence>MAKKFLTKEGLDRFFAKLKGRFAPIESPAFKGQPTVETPVYEPNSEGKEVINREYFAKANRSIFEEFELKITPVVLIFSINPNEWKLGDGIYYCDKIMEFFQGQELEENVRIASFIKLDYEKVSNITRDLDLDFRLETDGKMRIYLFGRKPEMELPVIITMIRAVDLSMILGGM</sequence>
<comment type="caution">
    <text evidence="1">The sequence shown here is derived from an EMBL/GenBank/DDBJ whole genome shotgun (WGS) entry which is preliminary data.</text>
</comment>
<dbReference type="EMBL" id="JAGQEX010000011">
    <property type="protein sequence ID" value="MDV5977136.1"/>
    <property type="molecule type" value="Genomic_DNA"/>
</dbReference>
<evidence type="ECO:0000313" key="2">
    <source>
        <dbReference type="Proteomes" id="UP001186118"/>
    </source>
</evidence>
<evidence type="ECO:0000313" key="1">
    <source>
        <dbReference type="EMBL" id="MDV5977136.1"/>
    </source>
</evidence>
<name>A0AAE4Q657_STRCB</name>
<dbReference type="Proteomes" id="UP001186118">
    <property type="component" value="Unassembled WGS sequence"/>
</dbReference>
<gene>
    <name evidence="1" type="ORF">KB584_06620</name>
</gene>
<protein>
    <submittedName>
        <fullName evidence="1">Uncharacterized protein</fullName>
    </submittedName>
</protein>
<dbReference type="AlphaFoldDB" id="A0AAE4Q657"/>
<reference evidence="1" key="1">
    <citation type="submission" date="2021-04" db="EMBL/GenBank/DDBJ databases">
        <title>Draft genomes of 20 S. canis strains.</title>
        <authorList>
            <person name="Pagnossin D."/>
            <person name="Weir W."/>
            <person name="Smith A."/>
            <person name="Ure R."/>
            <person name="Oravcova K."/>
        </authorList>
    </citation>
    <scope>NUCLEOTIDE SEQUENCE</scope>
    <source>
        <strain evidence="1">284</strain>
    </source>
</reference>
<dbReference type="RefSeq" id="WP_317610160.1">
    <property type="nucleotide sequence ID" value="NZ_JAGQEX010000011.1"/>
</dbReference>
<accession>A0AAE4Q657</accession>
<organism evidence="1 2">
    <name type="scientific">Streptococcus canis</name>
    <dbReference type="NCBI Taxonomy" id="1329"/>
    <lineage>
        <taxon>Bacteria</taxon>
        <taxon>Bacillati</taxon>
        <taxon>Bacillota</taxon>
        <taxon>Bacilli</taxon>
        <taxon>Lactobacillales</taxon>
        <taxon>Streptococcaceae</taxon>
        <taxon>Streptococcus</taxon>
    </lineage>
</organism>